<dbReference type="Gene3D" id="3.40.50.850">
    <property type="entry name" value="Isochorismatase-like"/>
    <property type="match status" value="1"/>
</dbReference>
<organism evidence="5 6">
    <name type="scientific">Aureobasidium mustum</name>
    <dbReference type="NCBI Taxonomy" id="2773714"/>
    <lineage>
        <taxon>Eukaryota</taxon>
        <taxon>Fungi</taxon>
        <taxon>Dikarya</taxon>
        <taxon>Ascomycota</taxon>
        <taxon>Pezizomycotina</taxon>
        <taxon>Dothideomycetes</taxon>
        <taxon>Dothideomycetidae</taxon>
        <taxon>Dothideales</taxon>
        <taxon>Saccotheciaceae</taxon>
        <taxon>Aureobasidium</taxon>
    </lineage>
</organism>
<protein>
    <recommendedName>
        <fullName evidence="4">Isochorismatase-like domain-containing protein</fullName>
    </recommendedName>
</protein>
<dbReference type="AlphaFoldDB" id="A0A9N8K9T8"/>
<dbReference type="InterPro" id="IPR050272">
    <property type="entry name" value="Isochorismatase-like_hydrls"/>
</dbReference>
<keyword evidence="2" id="KW-0378">Hydrolase</keyword>
<proteinExistence type="inferred from homology"/>
<dbReference type="PANTHER" id="PTHR43540">
    <property type="entry name" value="PEROXYUREIDOACRYLATE/UREIDOACRYLATE AMIDOHYDROLASE-RELATED"/>
    <property type="match status" value="1"/>
</dbReference>
<evidence type="ECO:0000259" key="4">
    <source>
        <dbReference type="Pfam" id="PF00857"/>
    </source>
</evidence>
<comment type="similarity">
    <text evidence="1">Belongs to the isochorismatase family.</text>
</comment>
<accession>A0A9N8K9T8</accession>
<dbReference type="InterPro" id="IPR000868">
    <property type="entry name" value="Isochorismatase-like_dom"/>
</dbReference>
<sequence length="254" mass="27094">MNLNGGVESRDRPGSGPEPPAFEEIQGFTFAAAITSTHHRSLNRRKQIAQLSPSASFGYTTSSSVIFVTMSEFFEAHDPSDPAFYGPSQTALLLLDFHNLLVEKLGGPSAPAALDTAARLRSWAKSRGIVIIATMKGQDGEEAPVLSQDTDTNDHTFLRTPGYVSALQSPGLLDFLRGKGIKSLIMTGLSTSGCVLRTAIPATEADFVVTVVSDACADPVESNHGFLIERILPSRAHVLTASQVLAMYGDRSDA</sequence>
<evidence type="ECO:0000313" key="5">
    <source>
        <dbReference type="EMBL" id="CAD0101467.1"/>
    </source>
</evidence>
<name>A0A9N8K9T8_9PEZI</name>
<evidence type="ECO:0000256" key="3">
    <source>
        <dbReference type="SAM" id="MobiDB-lite"/>
    </source>
</evidence>
<dbReference type="PANTHER" id="PTHR43540:SF1">
    <property type="entry name" value="ISOCHORISMATASE HYDROLASE"/>
    <property type="match status" value="1"/>
</dbReference>
<reference evidence="5" key="1">
    <citation type="submission" date="2020-06" db="EMBL/GenBank/DDBJ databases">
        <authorList>
            <person name="Onetto C."/>
        </authorList>
    </citation>
    <scope>NUCLEOTIDE SEQUENCE</scope>
</reference>
<dbReference type="InterPro" id="IPR036380">
    <property type="entry name" value="Isochorismatase-like_sf"/>
</dbReference>
<dbReference type="GO" id="GO:0016787">
    <property type="term" value="F:hydrolase activity"/>
    <property type="evidence" value="ECO:0007669"/>
    <property type="project" value="UniProtKB-KW"/>
</dbReference>
<keyword evidence="6" id="KW-1185">Reference proteome</keyword>
<dbReference type="SUPFAM" id="SSF52499">
    <property type="entry name" value="Isochorismatase-like hydrolases"/>
    <property type="match status" value="1"/>
</dbReference>
<dbReference type="Pfam" id="PF00857">
    <property type="entry name" value="Isochorismatase"/>
    <property type="match status" value="1"/>
</dbReference>
<evidence type="ECO:0000256" key="2">
    <source>
        <dbReference type="ARBA" id="ARBA00022801"/>
    </source>
</evidence>
<feature type="domain" description="Isochorismatase-like" evidence="4">
    <location>
        <begin position="90"/>
        <end position="242"/>
    </location>
</feature>
<gene>
    <name evidence="5" type="ORF">AWRI4233_LOCUS10292</name>
</gene>
<dbReference type="CDD" id="cd00431">
    <property type="entry name" value="cysteine_hydrolases"/>
    <property type="match status" value="1"/>
</dbReference>
<dbReference type="Proteomes" id="UP000714618">
    <property type="component" value="Unassembled WGS sequence"/>
</dbReference>
<dbReference type="OrthoDB" id="1739143at2759"/>
<evidence type="ECO:0000256" key="1">
    <source>
        <dbReference type="ARBA" id="ARBA00006336"/>
    </source>
</evidence>
<dbReference type="EMBL" id="CAIJEO010000013">
    <property type="protein sequence ID" value="CAD0101467.1"/>
    <property type="molecule type" value="Genomic_DNA"/>
</dbReference>
<comment type="caution">
    <text evidence="5">The sequence shown here is derived from an EMBL/GenBank/DDBJ whole genome shotgun (WGS) entry which is preliminary data.</text>
</comment>
<feature type="region of interest" description="Disordered" evidence="3">
    <location>
        <begin position="1"/>
        <end position="20"/>
    </location>
</feature>
<evidence type="ECO:0000313" key="6">
    <source>
        <dbReference type="Proteomes" id="UP000714618"/>
    </source>
</evidence>